<dbReference type="eggNOG" id="COG0277">
    <property type="taxonomic scope" value="Bacteria"/>
</dbReference>
<gene>
    <name evidence="4" type="primary">fas5_2</name>
    <name evidence="4" type="ORF">BN59_03358</name>
</gene>
<feature type="domain" description="FAD-binding PCMH-type" evidence="3">
    <location>
        <begin position="38"/>
        <end position="216"/>
    </location>
</feature>
<dbReference type="STRING" id="1034943.BN59_03358"/>
<evidence type="ECO:0000256" key="1">
    <source>
        <dbReference type="ARBA" id="ARBA00022630"/>
    </source>
</evidence>
<evidence type="ECO:0000256" key="2">
    <source>
        <dbReference type="ARBA" id="ARBA00022827"/>
    </source>
</evidence>
<keyword evidence="5" id="KW-1185">Reference proteome</keyword>
<dbReference type="InterPro" id="IPR036318">
    <property type="entry name" value="FAD-bd_PCMH-like_sf"/>
</dbReference>
<dbReference type="Pfam" id="PF01565">
    <property type="entry name" value="FAD_binding_4"/>
    <property type="match status" value="1"/>
</dbReference>
<dbReference type="Gene3D" id="3.30.465.10">
    <property type="match status" value="1"/>
</dbReference>
<dbReference type="EMBL" id="CCSB01000004">
    <property type="protein sequence ID" value="CDZ79042.1"/>
    <property type="molecule type" value="Genomic_DNA"/>
</dbReference>
<dbReference type="RefSeq" id="WP_044012201.1">
    <property type="nucleotide sequence ID" value="NZ_CCVW01000004.1"/>
</dbReference>
<name>A0A078L1D0_9GAMM</name>
<dbReference type="InterPro" id="IPR010031">
    <property type="entry name" value="FAD_lactone_oxidase-like"/>
</dbReference>
<proteinExistence type="predicted"/>
<dbReference type="InterPro" id="IPR006094">
    <property type="entry name" value="Oxid_FAD_bind_N"/>
</dbReference>
<dbReference type="PROSITE" id="PS51387">
    <property type="entry name" value="FAD_PCMH"/>
    <property type="match status" value="1"/>
</dbReference>
<evidence type="ECO:0000313" key="5">
    <source>
        <dbReference type="Proteomes" id="UP000044071"/>
    </source>
</evidence>
<dbReference type="SUPFAM" id="SSF55103">
    <property type="entry name" value="FAD-linked oxidases, C-terminal domain"/>
    <property type="match status" value="1"/>
</dbReference>
<accession>A0A078L1D0</accession>
<sequence>MIIKFKYLLLILLIISLCDYSLAENSKTELNDIHSKLNKTLHLRVEHPKTIEEIIQIIKQAKTDGLSISISGGKHSMGGQQFGTGTINLSMTDYNKVIGLDDKKGILEVESGIEWTKIVDWLLKNQKNNKTLWGIRQKQTGADNLSIGGALSSNIHGRGLNMKPMIDDVESFTLINAEGKLIFCSRTKNPELFKLVIGGYGLFGVIATVKLRLMPVTVLQREVEIMNIDQFIPLATQKTRNHYLYGDFQFDIDPKSDGFMRRGIYSFYKPVNKKLNEIPAKRLELSEENWTELLLLAHTNKSKAFDIYSQFYLKTNGQLYRSDTNQLGVYVNNYHEKINKDSSEVISEIYVPRDKLAFLFAQLREDFRKDQINVIYGTVRLINKDDGSYLAWAKQNYACIVFNFHVVHSPQGLEKSKRDFRLIIDRAEALGGSFYLTYHRWASKSELLNAYPQFVNFLKLKLKYDNHEVFQSTWYRHYKKMFSHELSGNE</sequence>
<dbReference type="SUPFAM" id="SSF56176">
    <property type="entry name" value="FAD-binding/transporter-associated domain-like"/>
    <property type="match status" value="1"/>
</dbReference>
<dbReference type="OrthoDB" id="143770at2"/>
<keyword evidence="2" id="KW-0274">FAD</keyword>
<reference evidence="4 5" key="1">
    <citation type="submission" date="2014-06" db="EMBL/GenBank/DDBJ databases">
        <authorList>
            <person name="Urmite Genomes Urmite Genomes"/>
        </authorList>
    </citation>
    <scope>NUCLEOTIDE SEQUENCE [LARGE SCALE GENOMIC DNA]</scope>
</reference>
<protein>
    <submittedName>
        <fullName evidence="4">Putative oxidoreductase ORF5 in fasciation locus</fullName>
    </submittedName>
</protein>
<evidence type="ECO:0000313" key="4">
    <source>
        <dbReference type="EMBL" id="CDZ79042.1"/>
    </source>
</evidence>
<dbReference type="InterPro" id="IPR016166">
    <property type="entry name" value="FAD-bd_PCMH"/>
</dbReference>
<dbReference type="InterPro" id="IPR016169">
    <property type="entry name" value="FAD-bd_PCMH_sub2"/>
</dbReference>
<organism evidence="4 5">
    <name type="scientific">Legionella massiliensis</name>
    <dbReference type="NCBI Taxonomy" id="1034943"/>
    <lineage>
        <taxon>Bacteria</taxon>
        <taxon>Pseudomonadati</taxon>
        <taxon>Pseudomonadota</taxon>
        <taxon>Gammaproteobacteria</taxon>
        <taxon>Legionellales</taxon>
        <taxon>Legionellaceae</taxon>
        <taxon>Legionella</taxon>
    </lineage>
</organism>
<keyword evidence="1" id="KW-0285">Flavoprotein</keyword>
<dbReference type="InterPro" id="IPR016164">
    <property type="entry name" value="FAD-linked_Oxase-like_C"/>
</dbReference>
<dbReference type="PANTHER" id="PTHR43762">
    <property type="entry name" value="L-GULONOLACTONE OXIDASE"/>
    <property type="match status" value="1"/>
</dbReference>
<dbReference type="AlphaFoldDB" id="A0A078L1D0"/>
<dbReference type="PANTHER" id="PTHR43762:SF1">
    <property type="entry name" value="D-ARABINONO-1,4-LACTONE OXIDASE"/>
    <property type="match status" value="1"/>
</dbReference>
<dbReference type="GO" id="GO:0016899">
    <property type="term" value="F:oxidoreductase activity, acting on the CH-OH group of donors, oxygen as acceptor"/>
    <property type="evidence" value="ECO:0007669"/>
    <property type="project" value="InterPro"/>
</dbReference>
<dbReference type="Proteomes" id="UP000044071">
    <property type="component" value="Unassembled WGS sequence"/>
</dbReference>
<evidence type="ECO:0000259" key="3">
    <source>
        <dbReference type="PROSITE" id="PS51387"/>
    </source>
</evidence>
<dbReference type="GO" id="GO:0071949">
    <property type="term" value="F:FAD binding"/>
    <property type="evidence" value="ECO:0007669"/>
    <property type="project" value="InterPro"/>
</dbReference>